<gene>
    <name evidence="1" type="ORF">JTZ10_20625</name>
</gene>
<dbReference type="AlphaFoldDB" id="A0AAW4GAC4"/>
<name>A0AAW4GAC4_GORRU</name>
<reference evidence="1" key="1">
    <citation type="submission" date="2021-02" db="EMBL/GenBank/DDBJ databases">
        <title>Taxonomy, biology and ecology of Rhodococcus bacteria occurring in California pistachio and other woody hosts as revealed by genome sequence analyses.</title>
        <authorList>
            <person name="Riely B."/>
            <person name="Gai Y."/>
        </authorList>
    </citation>
    <scope>NUCLEOTIDE SEQUENCE</scope>
    <source>
        <strain evidence="1">BP-295</strain>
    </source>
</reference>
<evidence type="ECO:0008006" key="3">
    <source>
        <dbReference type="Google" id="ProtNLM"/>
    </source>
</evidence>
<dbReference type="EMBL" id="JAFFGU010000015">
    <property type="protein sequence ID" value="MBM7280153.1"/>
    <property type="molecule type" value="Genomic_DNA"/>
</dbReference>
<sequence>MTDASLRTRYLTQDDRTLLIARWREQHRKYHNLDHLLSVLSALDDLRSAGESFDCEAVTLAAWFHDAVYEVGAADNEEQSADLALRMLAGRSCAQEVARLVRATAEHRVDPDDLNASALCDADLAILASDSQRYSKYCADVRDEYSQFEDARYYAGRRRVLEQLLSLDRLFNTDFGYANWESPARHNLETELRSVGPS</sequence>
<dbReference type="PANTHER" id="PTHR21174">
    <property type="match status" value="1"/>
</dbReference>
<dbReference type="PIRSF" id="PIRSF035170">
    <property type="entry name" value="HD_phosphohydro"/>
    <property type="match status" value="1"/>
</dbReference>
<dbReference type="InterPro" id="IPR009218">
    <property type="entry name" value="HD_phosphohydro"/>
</dbReference>
<dbReference type="Gene3D" id="1.10.3210.10">
    <property type="entry name" value="Hypothetical protein af1432"/>
    <property type="match status" value="1"/>
</dbReference>
<dbReference type="PANTHER" id="PTHR21174:SF0">
    <property type="entry name" value="HD PHOSPHOHYDROLASE FAMILY PROTEIN-RELATED"/>
    <property type="match status" value="1"/>
</dbReference>
<dbReference type="RefSeq" id="WP_204718804.1">
    <property type="nucleotide sequence ID" value="NZ_JAFFGU010000015.1"/>
</dbReference>
<dbReference type="SUPFAM" id="SSF109604">
    <property type="entry name" value="HD-domain/PDEase-like"/>
    <property type="match status" value="1"/>
</dbReference>
<accession>A0AAW4GAC4</accession>
<comment type="caution">
    <text evidence="1">The sequence shown here is derived from an EMBL/GenBank/DDBJ whole genome shotgun (WGS) entry which is preliminary data.</text>
</comment>
<evidence type="ECO:0000313" key="2">
    <source>
        <dbReference type="Proteomes" id="UP001195196"/>
    </source>
</evidence>
<organism evidence="1 2">
    <name type="scientific">Gordonia rubripertincta</name>
    <name type="common">Rhodococcus corallinus</name>
    <dbReference type="NCBI Taxonomy" id="36822"/>
    <lineage>
        <taxon>Bacteria</taxon>
        <taxon>Bacillati</taxon>
        <taxon>Actinomycetota</taxon>
        <taxon>Actinomycetes</taxon>
        <taxon>Mycobacteriales</taxon>
        <taxon>Gordoniaceae</taxon>
        <taxon>Gordonia</taxon>
    </lineage>
</organism>
<proteinExistence type="predicted"/>
<protein>
    <recommendedName>
        <fullName evidence="3">Metal-dependent phosphohydrolase</fullName>
    </recommendedName>
</protein>
<dbReference type="Proteomes" id="UP001195196">
    <property type="component" value="Unassembled WGS sequence"/>
</dbReference>
<evidence type="ECO:0000313" key="1">
    <source>
        <dbReference type="EMBL" id="MBM7280153.1"/>
    </source>
</evidence>